<evidence type="ECO:0000313" key="1">
    <source>
        <dbReference type="EMBL" id="KRT95518.1"/>
    </source>
</evidence>
<evidence type="ECO:0000313" key="4">
    <source>
        <dbReference type="Proteomes" id="UP001341297"/>
    </source>
</evidence>
<name>A0A0T6BVD0_9BACI</name>
<reference evidence="2 4" key="3">
    <citation type="submission" date="2023-03" db="EMBL/GenBank/DDBJ databases">
        <title>Agriculturally important microbes genome sequencing.</title>
        <authorList>
            <person name="Dunlap C."/>
        </authorList>
    </citation>
    <scope>NUCLEOTIDE SEQUENCE [LARGE SCALE GENOMIC DNA]</scope>
    <source>
        <strain evidence="2 4">CBP-3203</strain>
    </source>
</reference>
<evidence type="ECO:0000313" key="2">
    <source>
        <dbReference type="EMBL" id="MEC0487288.1"/>
    </source>
</evidence>
<dbReference type="OrthoDB" id="9884527at2"/>
<dbReference type="Proteomes" id="UP000036168">
    <property type="component" value="Unassembled WGS sequence"/>
</dbReference>
<dbReference type="EMBL" id="LECW02000002">
    <property type="protein sequence ID" value="KRT95518.1"/>
    <property type="molecule type" value="Genomic_DNA"/>
</dbReference>
<organism evidence="1 3">
    <name type="scientific">Bacillus glycinifermentans</name>
    <dbReference type="NCBI Taxonomy" id="1664069"/>
    <lineage>
        <taxon>Bacteria</taxon>
        <taxon>Bacillati</taxon>
        <taxon>Bacillota</taxon>
        <taxon>Bacilli</taxon>
        <taxon>Bacillales</taxon>
        <taxon>Bacillaceae</taxon>
        <taxon>Bacillus</taxon>
    </lineage>
</organism>
<comment type="caution">
    <text evidence="1">The sequence shown here is derived from an EMBL/GenBank/DDBJ whole genome shotgun (WGS) entry which is preliminary data.</text>
</comment>
<protein>
    <submittedName>
        <fullName evidence="1">Uncharacterized protein</fullName>
    </submittedName>
</protein>
<dbReference type="STRING" id="1664069.BGLY_2087"/>
<reference evidence="1" key="2">
    <citation type="submission" date="2015-10" db="EMBL/GenBank/DDBJ databases">
        <authorList>
            <person name="Gilbert D.G."/>
        </authorList>
    </citation>
    <scope>NUCLEOTIDE SEQUENCE</scope>
    <source>
        <strain evidence="1">GO-13</strain>
    </source>
</reference>
<dbReference type="AlphaFoldDB" id="A0A0T6BVD0"/>
<proteinExistence type="predicted"/>
<reference evidence="1 3" key="1">
    <citation type="journal article" date="2015" name="Int. J. Syst. Evol. Microbiol.">
        <title>Bacillus glycinifermentans sp. nov., isolated from fermented soybean paste.</title>
        <authorList>
            <person name="Kim S.J."/>
            <person name="Dunlap C.A."/>
            <person name="Kwon S.W."/>
            <person name="Rooney A.P."/>
        </authorList>
    </citation>
    <scope>NUCLEOTIDE SEQUENCE [LARGE SCALE GENOMIC DNA]</scope>
    <source>
        <strain evidence="1 3">GO-13</strain>
    </source>
</reference>
<evidence type="ECO:0000313" key="3">
    <source>
        <dbReference type="Proteomes" id="UP000036168"/>
    </source>
</evidence>
<sequence length="118" mass="13850">MILKWIENKEKNKLMDELSTFIDNLIGERDSFAEKLRNFKKDEEISKLLKENENLRINSLHTLSEKEREEADAFREEHWKKCKGNTSFLLTGASIGTRVEVICSKCKTQKDITDISVW</sequence>
<keyword evidence="4" id="KW-1185">Reference proteome</keyword>
<dbReference type="Proteomes" id="UP001341297">
    <property type="component" value="Unassembled WGS sequence"/>
</dbReference>
<dbReference type="RefSeq" id="WP_021837995.1">
    <property type="nucleotide sequence ID" value="NZ_JARRTL010000029.1"/>
</dbReference>
<dbReference type="EMBL" id="JARRTL010000029">
    <property type="protein sequence ID" value="MEC0487288.1"/>
    <property type="molecule type" value="Genomic_DNA"/>
</dbReference>
<accession>A0A0T6BVD0</accession>
<gene>
    <name evidence="1" type="ORF">AB447_209465</name>
    <name evidence="2" type="ORF">P8828_21270</name>
</gene>